<sequence>MISRIILAALFIISSNVLFGQEEQDGIHFMDNQPWQEVLKQAKEQNKMIFMDCYTVWCGPCKVLAKEIFSQKKVGDFFNAHFVNVKYDMEKGDGKMLQKKYEKYIIGYPSMLLINSDGEVIHQMAGFHVADELIAGMKGGLEGKTLFVLREKYERGERDFETVRDYVDALNGAFLRGPIKKIVTDYVETIPVEKLLDPAIWKLVGAYITDPETDAYEFILNQIEKFQFQLNVDRYKLERQLKSGMVQVMKELTKKTICVNDIDSLDVLRAKIERFRGMLQTNIVKGFPTLLCELEIINSRLDNDVDMMSKLLDFGNRLNLLKNESRFVVNSYRYIATQTKNKNKLNQILNLLIELQEEQNKSTAKLLNYNYYDVIAFVYEKLGQKKNAEKAMLDYEQLEKVRSEEVHSIIKK</sequence>
<dbReference type="InterPro" id="IPR036249">
    <property type="entry name" value="Thioredoxin-like_sf"/>
</dbReference>
<dbReference type="InterPro" id="IPR017937">
    <property type="entry name" value="Thioredoxin_CS"/>
</dbReference>
<keyword evidence="1" id="KW-0676">Redox-active center</keyword>
<dbReference type="Gene3D" id="3.40.30.10">
    <property type="entry name" value="Glutaredoxin"/>
    <property type="match status" value="1"/>
</dbReference>
<dbReference type="Proteomes" id="UP000270673">
    <property type="component" value="Chromosome"/>
</dbReference>
<dbReference type="InterPro" id="IPR024705">
    <property type="entry name" value="Ssp411"/>
</dbReference>
<dbReference type="PANTHER" id="PTHR42899">
    <property type="entry name" value="SPERMATOGENESIS-ASSOCIATED PROTEIN 20"/>
    <property type="match status" value="1"/>
</dbReference>
<evidence type="ECO:0000256" key="1">
    <source>
        <dbReference type="ARBA" id="ARBA00023284"/>
    </source>
</evidence>
<feature type="domain" description="Thioredoxin" evidence="3">
    <location>
        <begin position="10"/>
        <end position="142"/>
    </location>
</feature>
<dbReference type="Pfam" id="PF03190">
    <property type="entry name" value="Thioredox_DsbH"/>
    <property type="match status" value="1"/>
</dbReference>
<keyword evidence="5" id="KW-1185">Reference proteome</keyword>
<feature type="signal peptide" evidence="2">
    <location>
        <begin position="1"/>
        <end position="20"/>
    </location>
</feature>
<gene>
    <name evidence="4" type="ORF">D8S85_03175</name>
</gene>
<evidence type="ECO:0000313" key="4">
    <source>
        <dbReference type="EMBL" id="AZS28651.1"/>
    </source>
</evidence>
<dbReference type="PROSITE" id="PS51352">
    <property type="entry name" value="THIOREDOXIN_2"/>
    <property type="match status" value="1"/>
</dbReference>
<dbReference type="SUPFAM" id="SSF52833">
    <property type="entry name" value="Thioredoxin-like"/>
    <property type="match status" value="1"/>
</dbReference>
<dbReference type="EMBL" id="CP032819">
    <property type="protein sequence ID" value="AZS28651.1"/>
    <property type="molecule type" value="Genomic_DNA"/>
</dbReference>
<proteinExistence type="predicted"/>
<dbReference type="OrthoDB" id="1099736at2"/>
<evidence type="ECO:0000313" key="5">
    <source>
        <dbReference type="Proteomes" id="UP000270673"/>
    </source>
</evidence>
<dbReference type="PANTHER" id="PTHR42899:SF1">
    <property type="entry name" value="SPERMATOGENESIS-ASSOCIATED PROTEIN 20"/>
    <property type="match status" value="1"/>
</dbReference>
<evidence type="ECO:0000256" key="2">
    <source>
        <dbReference type="SAM" id="SignalP"/>
    </source>
</evidence>
<dbReference type="InterPro" id="IPR013766">
    <property type="entry name" value="Thioredoxin_domain"/>
</dbReference>
<accession>A0A3Q9IP77</accession>
<dbReference type="InterPro" id="IPR004879">
    <property type="entry name" value="Ssp411-like_TRX"/>
</dbReference>
<dbReference type="PROSITE" id="PS00194">
    <property type="entry name" value="THIOREDOXIN_1"/>
    <property type="match status" value="1"/>
</dbReference>
<evidence type="ECO:0000259" key="3">
    <source>
        <dbReference type="PROSITE" id="PS51352"/>
    </source>
</evidence>
<name>A0A3Q9IP77_9BACT</name>
<dbReference type="KEGG" id="buy:D8S85_03175"/>
<dbReference type="AlphaFoldDB" id="A0A3Q9IP77"/>
<organism evidence="4 5">
    <name type="scientific">Butyricimonas faecalis</name>
    <dbReference type="NCBI Taxonomy" id="2093856"/>
    <lineage>
        <taxon>Bacteria</taxon>
        <taxon>Pseudomonadati</taxon>
        <taxon>Bacteroidota</taxon>
        <taxon>Bacteroidia</taxon>
        <taxon>Bacteroidales</taxon>
        <taxon>Odoribacteraceae</taxon>
        <taxon>Butyricimonas</taxon>
    </lineage>
</organism>
<reference evidence="4 5" key="1">
    <citation type="submission" date="2018-10" db="EMBL/GenBank/DDBJ databases">
        <title>Butyricimonas faecalis sp. nov., isolated from human faeces and emended description of the genus Butyricimonas.</title>
        <authorList>
            <person name="Le Roy T."/>
            <person name="Van der Smissen P."/>
            <person name="Paquot A."/>
            <person name="Delzenne N."/>
            <person name="Muccioli G."/>
            <person name="Collet J.-F."/>
            <person name="Cani P.D."/>
        </authorList>
    </citation>
    <scope>NUCLEOTIDE SEQUENCE [LARGE SCALE GENOMIC DNA]</scope>
    <source>
        <strain evidence="4 5">H184</strain>
    </source>
</reference>
<keyword evidence="2" id="KW-0732">Signal</keyword>
<dbReference type="RefSeq" id="WP_127074782.1">
    <property type="nucleotide sequence ID" value="NZ_CP032819.1"/>
</dbReference>
<protein>
    <submittedName>
        <fullName evidence="4">DUF255 domain-containing protein</fullName>
    </submittedName>
</protein>
<feature type="chain" id="PRO_5018714619" evidence="2">
    <location>
        <begin position="21"/>
        <end position="412"/>
    </location>
</feature>